<dbReference type="CDD" id="cd01300">
    <property type="entry name" value="YtcJ_like"/>
    <property type="match status" value="1"/>
</dbReference>
<organism evidence="5 6">
    <name type="scientific">Desulfosarcina widdelii</name>
    <dbReference type="NCBI Taxonomy" id="947919"/>
    <lineage>
        <taxon>Bacteria</taxon>
        <taxon>Pseudomonadati</taxon>
        <taxon>Thermodesulfobacteriota</taxon>
        <taxon>Desulfobacteria</taxon>
        <taxon>Desulfobacterales</taxon>
        <taxon>Desulfosarcinaceae</taxon>
        <taxon>Desulfosarcina</taxon>
    </lineage>
</organism>
<dbReference type="PROSITE" id="PS51257">
    <property type="entry name" value="PROKAR_LIPOPROTEIN"/>
    <property type="match status" value="1"/>
</dbReference>
<evidence type="ECO:0000256" key="2">
    <source>
        <dbReference type="ARBA" id="ARBA00011771"/>
    </source>
</evidence>
<keyword evidence="3" id="KW-0411">Iron-sulfur</keyword>
<comment type="subcellular location">
    <subcellularLocation>
        <location evidence="1">Cell envelope</location>
    </subcellularLocation>
</comment>
<evidence type="ECO:0000259" key="4">
    <source>
        <dbReference type="Pfam" id="PF07969"/>
    </source>
</evidence>
<evidence type="ECO:0000256" key="1">
    <source>
        <dbReference type="ARBA" id="ARBA00004196"/>
    </source>
</evidence>
<dbReference type="SUPFAM" id="SSF51556">
    <property type="entry name" value="Metallo-dependent hydrolases"/>
    <property type="match status" value="1"/>
</dbReference>
<dbReference type="PANTHER" id="PTHR22642">
    <property type="entry name" value="IMIDAZOLONEPROPIONASE"/>
    <property type="match status" value="1"/>
</dbReference>
<keyword evidence="3" id="KW-0408">Iron</keyword>
<reference evidence="5 6" key="1">
    <citation type="submission" date="2019-11" db="EMBL/GenBank/DDBJ databases">
        <title>Comparative genomics of hydrocarbon-degrading Desulfosarcina strains.</title>
        <authorList>
            <person name="Watanabe M."/>
            <person name="Kojima H."/>
            <person name="Fukui M."/>
        </authorList>
    </citation>
    <scope>NUCLEOTIDE SEQUENCE [LARGE SCALE GENOMIC DNA]</scope>
    <source>
        <strain evidence="5 6">PP31</strain>
    </source>
</reference>
<dbReference type="PANTHER" id="PTHR22642:SF2">
    <property type="entry name" value="PROTEIN LONG AFTER FAR-RED 3"/>
    <property type="match status" value="1"/>
</dbReference>
<keyword evidence="3" id="KW-0479">Metal-binding</keyword>
<dbReference type="InterPro" id="IPR032466">
    <property type="entry name" value="Metal_Hydrolase"/>
</dbReference>
<dbReference type="RefSeq" id="WP_155304767.1">
    <property type="nucleotide sequence ID" value="NZ_AP021875.1"/>
</dbReference>
<dbReference type="Proteomes" id="UP000427769">
    <property type="component" value="Chromosome"/>
</dbReference>
<sequence length="670" mass="72879">MSEKHEKEHGCSHQGGCGCTPPLFVNMVEKAGLALSRRDFIKGTTAVGGMFAIGGLASPMFAGCKGGEKDKPAEAVAKDIAEAIYHGGPILTMVRDGDRAEALAVKDGRIMAVGAKADIMARKGDATKLIDLGGKTLMPGFYDPHSHVVLQSVKFATANLDPIPIGKIGSIADIQQTLREWIKEKKPAPGKWVIGWGYDDTGIKEQRHPTREDLDAVSTEHPILLMHISAHLMAGNSRLMEEIGVTKDTKDPEGGVIQRKSGSNEPNGVLEENAMLLVLKKIPAPSPEQAMAMLEEGLRHYAKAGITTAQDCASGKGTWQLLAAMAQANKLPIDVNAWALYKGVDDATFDAIAAHKNDNGRLRLGGVKIVLDGSLQGYTGYLSRPYHVQPGKTQIATDHCDSEEAESLFVSPDNQTDISEDLQAPGEGHRGYPSMTQEQVDTWVRRCDTANVQIQAHTNGDAATDMLIAAVKKARTDKPRPELRTTIIHAQTMREDQLDFAAEHGLTPSFFPIHVYFWGDRHRDLFLGPERAARINPSRSALDRNIKITLHHDAPVAGIDMLAVAWTAVNRMTSGGKDLGPEQRITPFEAFRAITADAAWQNFEEDRKGTLEAGKLADLVVLSDDPLSIDPMKIRDIRVLETIKDGQSIFSVKCRATATKPIKFITLGLR</sequence>
<dbReference type="AlphaFoldDB" id="A0A5K7Z4H4"/>
<dbReference type="PROSITE" id="PS51318">
    <property type="entry name" value="TAT"/>
    <property type="match status" value="1"/>
</dbReference>
<dbReference type="SUPFAM" id="SSF51338">
    <property type="entry name" value="Composite domain of metallo-dependent hydrolases"/>
    <property type="match status" value="1"/>
</dbReference>
<dbReference type="NCBIfam" id="TIGR01409">
    <property type="entry name" value="TAT_signal_seq"/>
    <property type="match status" value="1"/>
</dbReference>
<keyword evidence="5" id="KW-0378">Hydrolase</keyword>
<feature type="domain" description="Amidohydrolase 3" evidence="4">
    <location>
        <begin position="129"/>
        <end position="650"/>
    </location>
</feature>
<keyword evidence="6" id="KW-1185">Reference proteome</keyword>
<dbReference type="KEGG" id="dwd:DSCW_33050"/>
<gene>
    <name evidence="5" type="ORF">DSCW_33050</name>
</gene>
<dbReference type="GO" id="GO:0051536">
    <property type="term" value="F:iron-sulfur cluster binding"/>
    <property type="evidence" value="ECO:0007669"/>
    <property type="project" value="UniProtKB-KW"/>
</dbReference>
<dbReference type="GO" id="GO:0016810">
    <property type="term" value="F:hydrolase activity, acting on carbon-nitrogen (but not peptide) bonds"/>
    <property type="evidence" value="ECO:0007669"/>
    <property type="project" value="InterPro"/>
</dbReference>
<name>A0A5K7Z4H4_9BACT</name>
<dbReference type="OrthoDB" id="5485695at2"/>
<proteinExistence type="predicted"/>
<comment type="subunit">
    <text evidence="2">Heterodimer of a large and a small subunit.</text>
</comment>
<evidence type="ECO:0000313" key="5">
    <source>
        <dbReference type="EMBL" id="BBO75888.1"/>
    </source>
</evidence>
<dbReference type="Gene3D" id="2.30.40.10">
    <property type="entry name" value="Urease, subunit C, domain 1"/>
    <property type="match status" value="1"/>
</dbReference>
<dbReference type="InterPro" id="IPR006311">
    <property type="entry name" value="TAT_signal"/>
</dbReference>
<dbReference type="InterPro" id="IPR019546">
    <property type="entry name" value="TAT_signal_bac_arc"/>
</dbReference>
<dbReference type="GO" id="GO:0030313">
    <property type="term" value="C:cell envelope"/>
    <property type="evidence" value="ECO:0007669"/>
    <property type="project" value="UniProtKB-SubCell"/>
</dbReference>
<dbReference type="Pfam" id="PF07969">
    <property type="entry name" value="Amidohydro_3"/>
    <property type="match status" value="1"/>
</dbReference>
<dbReference type="EMBL" id="AP021875">
    <property type="protein sequence ID" value="BBO75888.1"/>
    <property type="molecule type" value="Genomic_DNA"/>
</dbReference>
<evidence type="ECO:0000256" key="3">
    <source>
        <dbReference type="ARBA" id="ARBA00023014"/>
    </source>
</evidence>
<dbReference type="InterPro" id="IPR013108">
    <property type="entry name" value="Amidohydro_3"/>
</dbReference>
<dbReference type="InterPro" id="IPR011059">
    <property type="entry name" value="Metal-dep_hydrolase_composite"/>
</dbReference>
<evidence type="ECO:0000313" key="6">
    <source>
        <dbReference type="Proteomes" id="UP000427769"/>
    </source>
</evidence>
<dbReference type="Gene3D" id="3.10.310.70">
    <property type="match status" value="1"/>
</dbReference>
<accession>A0A5K7Z4H4</accession>
<dbReference type="InterPro" id="IPR033932">
    <property type="entry name" value="YtcJ-like"/>
</dbReference>
<dbReference type="Gene3D" id="3.20.20.140">
    <property type="entry name" value="Metal-dependent hydrolases"/>
    <property type="match status" value="1"/>
</dbReference>
<protein>
    <submittedName>
        <fullName evidence="5">Amidohydrolase</fullName>
    </submittedName>
</protein>